<evidence type="ECO:0000313" key="3">
    <source>
        <dbReference type="Proteomes" id="UP000573001"/>
    </source>
</evidence>
<feature type="transmembrane region" description="Helical" evidence="1">
    <location>
        <begin position="345"/>
        <end position="366"/>
    </location>
</feature>
<sequence>MSVIGTAFRRERVRVPVWAVVAGLLAAATAAAVPQAFGDASERRTLVELITATPSLLAIRGVPDGTDEGAYAFFEVFTYVGLVAGLMSVFLVTRQTRQDEDLGRTELLLATPVHRRTPVVVVGWVSGAANVLLGVLVALGFLAGGLPADGSALAGTAATCVGLAYTGIAVVVAQVAPTARATNAIGVGVVAVTYLLRAAGDAVGTRSADRLTVVSAWPSWLSPIGWGQHVFPFTRQDLVPLVPCLVVAVVGVVAALVVGGRRDLGASLLRERPGRAGGRMRTSLGLAWRLHRTTVIAWAVGGAVLGAFAGGLGTTAIDTIGDAPSVTKLLETLVPGGRGALLDEFVAAVVGITSILAAAAGIGALNRAAEDDREGRSELLLATPVGRVRRLAEWLGVGVGAAVLVAVATGAVGGLCFVATGSGTDRFWSTVAAGLAQLPAALVLVAFAAVLGVVLPRAAGWLVWVALGLALVLGQFGGLLRVPDWARQISPFTHTPGVPAAHVDWSGAWWLVATAVLLGAVALVLARRQEVSP</sequence>
<proteinExistence type="predicted"/>
<keyword evidence="1" id="KW-0812">Transmembrane</keyword>
<dbReference type="Proteomes" id="UP000573001">
    <property type="component" value="Unassembled WGS sequence"/>
</dbReference>
<evidence type="ECO:0000256" key="1">
    <source>
        <dbReference type="SAM" id="Phobius"/>
    </source>
</evidence>
<feature type="transmembrane region" description="Helical" evidence="1">
    <location>
        <begin position="184"/>
        <end position="200"/>
    </location>
</feature>
<feature type="transmembrane region" description="Helical" evidence="1">
    <location>
        <begin position="461"/>
        <end position="480"/>
    </location>
</feature>
<feature type="transmembrane region" description="Helical" evidence="1">
    <location>
        <begin position="427"/>
        <end position="454"/>
    </location>
</feature>
<feature type="transmembrane region" description="Helical" evidence="1">
    <location>
        <begin position="508"/>
        <end position="526"/>
    </location>
</feature>
<dbReference type="RefSeq" id="WP_175352857.1">
    <property type="nucleotide sequence ID" value="NZ_BAAAWQ010000001.1"/>
</dbReference>
<evidence type="ECO:0000313" key="2">
    <source>
        <dbReference type="EMBL" id="NUU15392.1"/>
    </source>
</evidence>
<keyword evidence="1" id="KW-1133">Transmembrane helix</keyword>
<feature type="transmembrane region" description="Helical" evidence="1">
    <location>
        <begin position="394"/>
        <end position="421"/>
    </location>
</feature>
<keyword evidence="3" id="KW-1185">Reference proteome</keyword>
<feature type="transmembrane region" description="Helical" evidence="1">
    <location>
        <begin position="70"/>
        <end position="92"/>
    </location>
</feature>
<protein>
    <submittedName>
        <fullName evidence="2">Polyketide antibiotic transporter</fullName>
    </submittedName>
</protein>
<name>A0ABX2MBH5_9MICO</name>
<dbReference type="EMBL" id="JABMCE010000086">
    <property type="protein sequence ID" value="NUU15392.1"/>
    <property type="molecule type" value="Genomic_DNA"/>
</dbReference>
<feature type="transmembrane region" description="Helical" evidence="1">
    <location>
        <begin position="295"/>
        <end position="317"/>
    </location>
</feature>
<organism evidence="2 3">
    <name type="scientific">Curtobacterium pusillum</name>
    <dbReference type="NCBI Taxonomy" id="69373"/>
    <lineage>
        <taxon>Bacteria</taxon>
        <taxon>Bacillati</taxon>
        <taxon>Actinomycetota</taxon>
        <taxon>Actinomycetes</taxon>
        <taxon>Micrococcales</taxon>
        <taxon>Microbacteriaceae</taxon>
        <taxon>Curtobacterium</taxon>
    </lineage>
</organism>
<keyword evidence="1" id="KW-0472">Membrane</keyword>
<reference evidence="2 3" key="1">
    <citation type="submission" date="2020-05" db="EMBL/GenBank/DDBJ databases">
        <title>Genome Sequencing of Type Strains.</title>
        <authorList>
            <person name="Lemaire J.F."/>
            <person name="Inderbitzin P."/>
            <person name="Gregorio O.A."/>
            <person name="Collins S.B."/>
            <person name="Wespe N."/>
            <person name="Knight-Connoni V."/>
        </authorList>
    </citation>
    <scope>NUCLEOTIDE SEQUENCE [LARGE SCALE GENOMIC DNA]</scope>
    <source>
        <strain evidence="2 3">ATCC 19096</strain>
    </source>
</reference>
<feature type="transmembrane region" description="Helical" evidence="1">
    <location>
        <begin position="119"/>
        <end position="146"/>
    </location>
</feature>
<gene>
    <name evidence="2" type="ORF">HP507_16285</name>
</gene>
<feature type="transmembrane region" description="Helical" evidence="1">
    <location>
        <begin position="152"/>
        <end position="172"/>
    </location>
</feature>
<feature type="transmembrane region" description="Helical" evidence="1">
    <location>
        <begin position="238"/>
        <end position="260"/>
    </location>
</feature>
<comment type="caution">
    <text evidence="2">The sequence shown here is derived from an EMBL/GenBank/DDBJ whole genome shotgun (WGS) entry which is preliminary data.</text>
</comment>
<accession>A0ABX2MBH5</accession>